<dbReference type="PANTHER" id="PTHR33594">
    <property type="entry name" value="SUPERFAMILY HYDROLASE, PUTATIVE (AFU_ORTHOLOGUE AFUA_1G03035)-RELATED"/>
    <property type="match status" value="1"/>
</dbReference>
<evidence type="ECO:0000313" key="4">
    <source>
        <dbReference type="Proteomes" id="UP000435910"/>
    </source>
</evidence>
<dbReference type="InterPro" id="IPR003607">
    <property type="entry name" value="HD/PDEase_dom"/>
</dbReference>
<feature type="domain" description="HD/PDEase" evidence="1">
    <location>
        <begin position="27"/>
        <end position="144"/>
    </location>
</feature>
<evidence type="ECO:0000313" key="3">
    <source>
        <dbReference type="EMBL" id="TWL21057.1"/>
    </source>
</evidence>
<dbReference type="SMART" id="SM00471">
    <property type="entry name" value="HDc"/>
    <property type="match status" value="1"/>
</dbReference>
<dbReference type="CDD" id="cd00077">
    <property type="entry name" value="HDc"/>
    <property type="match status" value="1"/>
</dbReference>
<evidence type="ECO:0000259" key="1">
    <source>
        <dbReference type="SMART" id="SM00471"/>
    </source>
</evidence>
<dbReference type="Gene3D" id="1.10.472.50">
    <property type="entry name" value="HD-domain/PDEase-like"/>
    <property type="match status" value="1"/>
</dbReference>
<accession>A0A1Y0YGH0</accession>
<dbReference type="GeneID" id="92861078"/>
<dbReference type="EMBL" id="CP065647">
    <property type="protein sequence ID" value="QPR70981.1"/>
    <property type="molecule type" value="Genomic_DNA"/>
</dbReference>
<reference evidence="3 4" key="1">
    <citation type="submission" date="2019-06" db="EMBL/GenBank/DDBJ databases">
        <title>Genome sequence analysis of &gt;100 Bacillus licheniformis strains suggests intrinsic resistance to this species.</title>
        <authorList>
            <person name="Wels M."/>
            <person name="Siezen R.J."/>
            <person name="Johansen E."/>
            <person name="Stuer-Lauridsen B."/>
            <person name="Bjerre K."/>
            <person name="Nielsen B.K.K."/>
        </authorList>
    </citation>
    <scope>NUCLEOTIDE SEQUENCE [LARGE SCALE GENOMIC DNA]</scope>
    <source>
        <strain evidence="3 4">BAC-16736</strain>
    </source>
</reference>
<name>A0A1Y0YGH0_BACLI</name>
<dbReference type="PANTHER" id="PTHR33594:SF1">
    <property type="entry name" value="HD_PDEASE DOMAIN-CONTAINING PROTEIN"/>
    <property type="match status" value="1"/>
</dbReference>
<dbReference type="OMA" id="GHDWFHI"/>
<organism evidence="3 4">
    <name type="scientific">Bacillus licheniformis</name>
    <dbReference type="NCBI Taxonomy" id="1402"/>
    <lineage>
        <taxon>Bacteria</taxon>
        <taxon>Bacillati</taxon>
        <taxon>Bacillota</taxon>
        <taxon>Bacilli</taxon>
        <taxon>Bacillales</taxon>
        <taxon>Bacillaceae</taxon>
        <taxon>Bacillus</taxon>
    </lineage>
</organism>
<evidence type="ECO:0000313" key="2">
    <source>
        <dbReference type="EMBL" id="QPR70981.1"/>
    </source>
</evidence>
<dbReference type="InterPro" id="IPR006674">
    <property type="entry name" value="HD_domain"/>
</dbReference>
<proteinExistence type="predicted"/>
<dbReference type="Pfam" id="PF01966">
    <property type="entry name" value="HD"/>
    <property type="match status" value="1"/>
</dbReference>
<dbReference type="AlphaFoldDB" id="A0A1Y0YGH0"/>
<dbReference type="Proteomes" id="UP000595038">
    <property type="component" value="Chromosome"/>
</dbReference>
<dbReference type="Gene3D" id="1.20.58.1910">
    <property type="match status" value="1"/>
</dbReference>
<dbReference type="Proteomes" id="UP000435910">
    <property type="component" value="Unassembled WGS sequence"/>
</dbReference>
<dbReference type="EMBL" id="NILC01000033">
    <property type="protein sequence ID" value="TWL21057.1"/>
    <property type="molecule type" value="Genomic_DNA"/>
</dbReference>
<reference evidence="2 5" key="2">
    <citation type="submission" date="2020-12" db="EMBL/GenBank/DDBJ databases">
        <title>FDA dAtabase for Regulatory Grade micrObial Sequences (FDA-ARGOS): Supporting development and validation of Infectious Disease Dx tests.</title>
        <authorList>
            <person name="Nelson B."/>
            <person name="Plummer A."/>
            <person name="Tallon L."/>
            <person name="Sadzewicz L."/>
            <person name="Zhao X."/>
            <person name="Boylan J."/>
            <person name="Ott S."/>
            <person name="Bowen H."/>
            <person name="Vavikolanu K."/>
            <person name="Mehta A."/>
            <person name="Aluvathingal J."/>
            <person name="Nadendla S."/>
            <person name="Myers T."/>
            <person name="Yan Y."/>
            <person name="Sichtig H."/>
        </authorList>
    </citation>
    <scope>NUCLEOTIDE SEQUENCE [LARGE SCALE GENOMIC DNA]</scope>
    <source>
        <strain evidence="2 5">FDAARGOS_923</strain>
    </source>
</reference>
<gene>
    <name evidence="3" type="ORF">CHCC16736_2341</name>
    <name evidence="2" type="ORF">I6G80_14105</name>
</gene>
<dbReference type="SUPFAM" id="SSF109604">
    <property type="entry name" value="HD-domain/PDEase-like"/>
    <property type="match status" value="1"/>
</dbReference>
<evidence type="ECO:0000313" key="5">
    <source>
        <dbReference type="Proteomes" id="UP000595038"/>
    </source>
</evidence>
<protein>
    <submittedName>
        <fullName evidence="2">HD domain-containing protein</fullName>
    </submittedName>
</protein>
<sequence>MAGLNQEQTEQIRLMSEWVKEKLSAEGTGHDWLHTERVRNVSLQIAKEEGADLFMTEACALLHDVIDEKLSDEHRVPLQELKRRLSEEWKVDPETVDGIFAIITRISFRDREKYKDELLSKEGMAVQDADRLDAIGAVGIARALMYAGAKGHLLYGGGNAPTAVGHFYEKLLLLKDLMNTKTGRMLAEKRHKLMLEFLGELENECAFSRESRLDRSGLGVMVE</sequence>
<dbReference type="RefSeq" id="WP_003182825.1">
    <property type="nucleotide sequence ID" value="NZ_BEXU01000029.1"/>
</dbReference>